<evidence type="ECO:0000313" key="1">
    <source>
        <dbReference type="EMBL" id="JAD43034.1"/>
    </source>
</evidence>
<accession>A0A0A8ZUG9</accession>
<reference evidence="1" key="1">
    <citation type="submission" date="2014-09" db="EMBL/GenBank/DDBJ databases">
        <authorList>
            <person name="Magalhaes I.L.F."/>
            <person name="Oliveira U."/>
            <person name="Santos F.R."/>
            <person name="Vidigal T.H.D.A."/>
            <person name="Brescovit A.D."/>
            <person name="Santos A.J."/>
        </authorList>
    </citation>
    <scope>NUCLEOTIDE SEQUENCE</scope>
    <source>
        <tissue evidence="1">Shoot tissue taken approximately 20 cm above the soil surface</tissue>
    </source>
</reference>
<organism evidence="1">
    <name type="scientific">Arundo donax</name>
    <name type="common">Giant reed</name>
    <name type="synonym">Donax arundinaceus</name>
    <dbReference type="NCBI Taxonomy" id="35708"/>
    <lineage>
        <taxon>Eukaryota</taxon>
        <taxon>Viridiplantae</taxon>
        <taxon>Streptophyta</taxon>
        <taxon>Embryophyta</taxon>
        <taxon>Tracheophyta</taxon>
        <taxon>Spermatophyta</taxon>
        <taxon>Magnoliopsida</taxon>
        <taxon>Liliopsida</taxon>
        <taxon>Poales</taxon>
        <taxon>Poaceae</taxon>
        <taxon>PACMAD clade</taxon>
        <taxon>Arundinoideae</taxon>
        <taxon>Arundineae</taxon>
        <taxon>Arundo</taxon>
    </lineage>
</organism>
<name>A0A0A8ZUG9_ARUDO</name>
<protein>
    <submittedName>
        <fullName evidence="1">Uncharacterized protein</fullName>
    </submittedName>
</protein>
<proteinExistence type="predicted"/>
<dbReference type="AlphaFoldDB" id="A0A0A8ZUG9"/>
<sequence>MFMATIHVFCWKRATTSRLFAGLC</sequence>
<dbReference type="EMBL" id="GBRH01254861">
    <property type="protein sequence ID" value="JAD43034.1"/>
    <property type="molecule type" value="Transcribed_RNA"/>
</dbReference>
<reference evidence="1" key="2">
    <citation type="journal article" date="2015" name="Data Brief">
        <title>Shoot transcriptome of the giant reed, Arundo donax.</title>
        <authorList>
            <person name="Barrero R.A."/>
            <person name="Guerrero F.D."/>
            <person name="Moolhuijzen P."/>
            <person name="Goolsby J.A."/>
            <person name="Tidwell J."/>
            <person name="Bellgard S.E."/>
            <person name="Bellgard M.I."/>
        </authorList>
    </citation>
    <scope>NUCLEOTIDE SEQUENCE</scope>
    <source>
        <tissue evidence="1">Shoot tissue taken approximately 20 cm above the soil surface</tissue>
    </source>
</reference>